<sequence>MKTKLVAVDQSRQYICMLSEQNNLECFKTTDKNCISFCEKSLIIKKNFFRIELKSFFSSLLKKSYTKQFLNFYVFLFSINNIYILNTGKKRWINIQMKKCSKNFNASNHETYILSDNDLFVFDNSSGEILKKINIKYFVIFDSYLNAKISKNNQYLFFQAEPLVLISLNFGCVLQHLQNNAKERFTVSFLNHCFLILLFENNSLRIWNFKKNKLKKINLFFNFEKIRIQSLKKIFIQKQFFLALFSEKILFLCSLKKFNDLSNVKIKILFLVKFCKKICSIWILSKSCLFFIFFFNKKKIIPIKLNLNSLKFSANTYISLSKLENQHKSNIHYIHSLLNNFKNFFKTNLYLVSKKIPRKNNIQFINVKFKAEKKYFIKVKKINSNQFLNIFSFLIATKETANLKQFLKINKTYNLKLMTISDKFYILPLVMLSIQEILHTNQKKEYYFAYINHVIFYHFSCLTKENFLKYFLKKIENSKKNFVTKKILHSLLLKMNMLKNQNEKYALYGFINL</sequence>
<dbReference type="EMBL" id="CP002174">
    <property type="protein sequence ID" value="AEA39080.1"/>
    <property type="molecule type" value="Genomic_DNA"/>
</dbReference>
<gene>
    <name evidence="2" type="ORF">CPARA_3gp422</name>
</gene>
<organism evidence="2 3">
    <name type="scientific">Cryptomonas paramaecium</name>
    <dbReference type="NCBI Taxonomy" id="2898"/>
    <lineage>
        <taxon>Eukaryota</taxon>
        <taxon>Cryptophyceae</taxon>
        <taxon>Cryptomonadales</taxon>
        <taxon>Cryptomonadaceae</taxon>
        <taxon>Cryptomonas</taxon>
    </lineage>
</organism>
<dbReference type="AlphaFoldDB" id="F2HIF6"/>
<evidence type="ECO:0000313" key="2">
    <source>
        <dbReference type="EMBL" id="AEA39080.1"/>
    </source>
</evidence>
<geneLocation type="nucleomorph" evidence="2"/>
<reference evidence="2 3" key="1">
    <citation type="journal article" date="2011" name="Genome Biol. Evol.">
        <title>Complete nucleomorph genome sequence of the nonphotosynthetic alga Cryptomonas paramecium reveals a core nucleomorph gene set.</title>
        <authorList>
            <person name="Tanifuji G."/>
            <person name="Onodera N.T."/>
            <person name="Wheeler T.J."/>
            <person name="Dlutek M."/>
            <person name="Donaher N."/>
            <person name="Archibald J.M."/>
        </authorList>
    </citation>
    <scope>NUCLEOTIDE SEQUENCE [LARGE SCALE GENOMIC DNA]</scope>
    <source>
        <strain evidence="2 3">CCAP977/2A</strain>
    </source>
</reference>
<name>F2HIF6_9CRYP</name>
<dbReference type="RefSeq" id="XP_003239978.1">
    <property type="nucleotide sequence ID" value="XM_003239930.1"/>
</dbReference>
<keyword evidence="1" id="KW-0812">Transmembrane</keyword>
<accession>F2HIF6</accession>
<evidence type="ECO:0000256" key="1">
    <source>
        <dbReference type="SAM" id="Phobius"/>
    </source>
</evidence>
<proteinExistence type="predicted"/>
<feature type="transmembrane region" description="Helical" evidence="1">
    <location>
        <begin position="69"/>
        <end position="88"/>
    </location>
</feature>
<dbReference type="Proteomes" id="UP000243423">
    <property type="component" value="Nucleomorph 3"/>
</dbReference>
<keyword evidence="2" id="KW-0542">Nucleomorph</keyword>
<keyword evidence="1" id="KW-1133">Transmembrane helix</keyword>
<dbReference type="GeneID" id="10447337"/>
<keyword evidence="1" id="KW-0472">Membrane</keyword>
<protein>
    <submittedName>
        <fullName evidence="2">Uncharacterized protein</fullName>
    </submittedName>
</protein>
<evidence type="ECO:0000313" key="3">
    <source>
        <dbReference type="Proteomes" id="UP000243423"/>
    </source>
</evidence>